<reference evidence="8" key="1">
    <citation type="journal article" date="2020" name="Stud. Mycol.">
        <title>101 Dothideomycetes genomes: a test case for predicting lifestyles and emergence of pathogens.</title>
        <authorList>
            <person name="Haridas S."/>
            <person name="Albert R."/>
            <person name="Binder M."/>
            <person name="Bloem J."/>
            <person name="Labutti K."/>
            <person name="Salamov A."/>
            <person name="Andreopoulos B."/>
            <person name="Baker S."/>
            <person name="Barry K."/>
            <person name="Bills G."/>
            <person name="Bluhm B."/>
            <person name="Cannon C."/>
            <person name="Castanera R."/>
            <person name="Culley D."/>
            <person name="Daum C."/>
            <person name="Ezra D."/>
            <person name="Gonzalez J."/>
            <person name="Henrissat B."/>
            <person name="Kuo A."/>
            <person name="Liang C."/>
            <person name="Lipzen A."/>
            <person name="Lutzoni F."/>
            <person name="Magnuson J."/>
            <person name="Mondo S."/>
            <person name="Nolan M."/>
            <person name="Ohm R."/>
            <person name="Pangilinan J."/>
            <person name="Park H.-J."/>
            <person name="Ramirez L."/>
            <person name="Alfaro M."/>
            <person name="Sun H."/>
            <person name="Tritt A."/>
            <person name="Yoshinaga Y."/>
            <person name="Zwiers L.-H."/>
            <person name="Turgeon B."/>
            <person name="Goodwin S."/>
            <person name="Spatafora J."/>
            <person name="Crous P."/>
            <person name="Grigoriev I."/>
        </authorList>
    </citation>
    <scope>NUCLEOTIDE SEQUENCE</scope>
    <source>
        <strain evidence="8">CBS 130266</strain>
    </source>
</reference>
<dbReference type="PANTHER" id="PTHR45957:SF1">
    <property type="entry name" value="ANAPHASE-PROMOTING COMPLEX SUBUNIT 2"/>
    <property type="match status" value="1"/>
</dbReference>
<dbReference type="Pfam" id="PF25773">
    <property type="entry name" value="TPR_ANAPC2"/>
    <property type="match status" value="1"/>
</dbReference>
<dbReference type="GO" id="GO:0031625">
    <property type="term" value="F:ubiquitin protein ligase binding"/>
    <property type="evidence" value="ECO:0007669"/>
    <property type="project" value="InterPro"/>
</dbReference>
<feature type="domain" description="Cullin family profile" evidence="7">
    <location>
        <begin position="547"/>
        <end position="748"/>
    </location>
</feature>
<comment type="caution">
    <text evidence="8">The sequence shown here is derived from an EMBL/GenBank/DDBJ whole genome shotgun (WGS) entry which is preliminary data.</text>
</comment>
<dbReference type="GO" id="GO:0051301">
    <property type="term" value="P:cell division"/>
    <property type="evidence" value="ECO:0007669"/>
    <property type="project" value="UniProtKB-KW"/>
</dbReference>
<gene>
    <name evidence="8" type="ORF">EJ08DRAFT_676505</name>
</gene>
<evidence type="ECO:0000256" key="1">
    <source>
        <dbReference type="ARBA" id="ARBA00016068"/>
    </source>
</evidence>
<dbReference type="InterPro" id="IPR057975">
    <property type="entry name" value="TPR_ANAPC2"/>
</dbReference>
<evidence type="ECO:0000256" key="6">
    <source>
        <dbReference type="PROSITE-ProRule" id="PRU00330"/>
    </source>
</evidence>
<sequence length="875" mass="98350">MAKMDAIFASVFPPAVLDHTTPTPVATPDLGFTAPGQSFGGIISPVGAKQQKPLSAAQIQVKRNISWSTATRFLSLSTFPVVDLNSSALIKGTPHKIKTREIEDAIEFLLSEDSLQGHIDENWDLVAWYLLEVQTHFLDRVAPVFQQLWSSEIPSERGIQFLRSIAQRYATMQSIYQIPVTEHILPATTVSKRRHTLEPGASAERRQQRILSKFERRIHALFIHALPAERFSNIISHVMYDCACKMFQLHTSEGDSPPSQKLGDKSVSEKELMALLQSLQKVGLGGDRAQRAFAHAMDKLMNEFIVSHWMKVDWEGREPVTDKLRKWIRHGFSPFVRAVVRHLGGADEGPNASEVDAQRWLDVAFARLGRARISNLFEYIVRWDDSLGAILDIKEYITTPAARSFLTTNFSHQLSRRLLHPGATTTNILNVYISIIRAFNELDSKGVLLDRVARPIRRYLRDREDTARIIVASLLADIEDSNGHFIDPGPDISVEIAREMLNPITAFEEADQDMDWDNMLWTPDPIDAGPEYKKSKSSDVTASLLSLYNRNEFINSLQTILGEHLLKNEDSRFEKEERLLELFKHRLGDDKLQPCEVMLHDVQQSRRMNTAIHRYQGYRAAVSKSQGAELNAQILSSNFWPKLQEADFTVPAPIKLLQDQYAKGFESIKDMRKLEWLHALGRVTVVLEFEDRKIEEIVPTATASVIYAFQSPPNPSNKDGPIEKSISQLEAELSIEEPLLRTALTYWVSKNVLRTLPSCSNTYTVLETLSSDDAINTSAQQAQALAQASMDAETVSAVKSAEDLFSENEEMYRQFVVGMLTNGGAMNVMRIFMMLKVVVPGGFPFGIEEVRGLLSGMVEGGVVVGTGDVFAVRRE</sequence>
<dbReference type="Pfam" id="PF08672">
    <property type="entry name" value="ANAPC2"/>
    <property type="match status" value="1"/>
</dbReference>
<dbReference type="Gene3D" id="1.20.1310.10">
    <property type="entry name" value="Cullin Repeats"/>
    <property type="match status" value="1"/>
</dbReference>
<keyword evidence="5" id="KW-0131">Cell cycle</keyword>
<dbReference type="OrthoDB" id="5581181at2759"/>
<dbReference type="InterPro" id="IPR016158">
    <property type="entry name" value="Cullin_homology"/>
</dbReference>
<protein>
    <recommendedName>
        <fullName evidence="1">Anaphase-promoting complex subunit 2</fullName>
    </recommendedName>
</protein>
<dbReference type="SUPFAM" id="SSF46785">
    <property type="entry name" value="Winged helix' DNA-binding domain"/>
    <property type="match status" value="1"/>
</dbReference>
<dbReference type="GO" id="GO:0005680">
    <property type="term" value="C:anaphase-promoting complex"/>
    <property type="evidence" value="ECO:0007669"/>
    <property type="project" value="TreeGrafter"/>
</dbReference>
<keyword evidence="9" id="KW-1185">Reference proteome</keyword>
<dbReference type="Gene3D" id="1.10.10.10">
    <property type="entry name" value="Winged helix-like DNA-binding domain superfamily/Winged helix DNA-binding domain"/>
    <property type="match status" value="1"/>
</dbReference>
<dbReference type="InterPro" id="IPR036390">
    <property type="entry name" value="WH_DNA-bd_sf"/>
</dbReference>
<accession>A0A9P4NYI6</accession>
<dbReference type="Proteomes" id="UP000800235">
    <property type="component" value="Unassembled WGS sequence"/>
</dbReference>
<evidence type="ECO:0000256" key="2">
    <source>
        <dbReference type="ARBA" id="ARBA00022618"/>
    </source>
</evidence>
<dbReference type="SMART" id="SM00182">
    <property type="entry name" value="CULLIN"/>
    <property type="match status" value="1"/>
</dbReference>
<evidence type="ECO:0000256" key="5">
    <source>
        <dbReference type="ARBA" id="ARBA00023306"/>
    </source>
</evidence>
<organism evidence="8 9">
    <name type="scientific">Tothia fuscella</name>
    <dbReference type="NCBI Taxonomy" id="1048955"/>
    <lineage>
        <taxon>Eukaryota</taxon>
        <taxon>Fungi</taxon>
        <taxon>Dikarya</taxon>
        <taxon>Ascomycota</taxon>
        <taxon>Pezizomycotina</taxon>
        <taxon>Dothideomycetes</taxon>
        <taxon>Pleosporomycetidae</taxon>
        <taxon>Venturiales</taxon>
        <taxon>Cylindrosympodiaceae</taxon>
        <taxon>Tothia</taxon>
    </lineage>
</organism>
<dbReference type="InterPro" id="IPR036317">
    <property type="entry name" value="Cullin_homology_sf"/>
</dbReference>
<evidence type="ECO:0000313" key="8">
    <source>
        <dbReference type="EMBL" id="KAF2433708.1"/>
    </source>
</evidence>
<dbReference type="SMART" id="SM01013">
    <property type="entry name" value="APC2"/>
    <property type="match status" value="1"/>
</dbReference>
<dbReference type="AlphaFoldDB" id="A0A9P4NYI6"/>
<dbReference type="GO" id="GO:0070979">
    <property type="term" value="P:protein K11-linked ubiquitination"/>
    <property type="evidence" value="ECO:0007669"/>
    <property type="project" value="TreeGrafter"/>
</dbReference>
<dbReference type="GO" id="GO:0007091">
    <property type="term" value="P:metaphase/anaphase transition of mitotic cell cycle"/>
    <property type="evidence" value="ECO:0007669"/>
    <property type="project" value="TreeGrafter"/>
</dbReference>
<dbReference type="InterPro" id="IPR014786">
    <property type="entry name" value="ANAPC2_C"/>
</dbReference>
<name>A0A9P4NYI6_9PEZI</name>
<dbReference type="EMBL" id="MU007019">
    <property type="protein sequence ID" value="KAF2433708.1"/>
    <property type="molecule type" value="Genomic_DNA"/>
</dbReference>
<dbReference type="PANTHER" id="PTHR45957">
    <property type="entry name" value="ANAPHASE-PROMOTING COMPLEX SUBUNIT 2"/>
    <property type="match status" value="1"/>
</dbReference>
<dbReference type="SUPFAM" id="SSF75632">
    <property type="entry name" value="Cullin homology domain"/>
    <property type="match status" value="1"/>
</dbReference>
<dbReference type="InterPro" id="IPR036388">
    <property type="entry name" value="WH-like_DNA-bd_sf"/>
</dbReference>
<keyword evidence="4" id="KW-0833">Ubl conjugation pathway</keyword>
<dbReference type="InterPro" id="IPR044554">
    <property type="entry name" value="ANAPC2"/>
</dbReference>
<evidence type="ECO:0000256" key="3">
    <source>
        <dbReference type="ARBA" id="ARBA00022776"/>
    </source>
</evidence>
<dbReference type="Pfam" id="PF26557">
    <property type="entry name" value="Cullin_AB"/>
    <property type="match status" value="1"/>
</dbReference>
<dbReference type="InterPro" id="IPR059120">
    <property type="entry name" value="Cullin-like_AB"/>
</dbReference>
<dbReference type="PROSITE" id="PS50069">
    <property type="entry name" value="CULLIN_2"/>
    <property type="match status" value="1"/>
</dbReference>
<dbReference type="GO" id="GO:0006511">
    <property type="term" value="P:ubiquitin-dependent protein catabolic process"/>
    <property type="evidence" value="ECO:0007669"/>
    <property type="project" value="InterPro"/>
</dbReference>
<comment type="similarity">
    <text evidence="6">Belongs to the cullin family.</text>
</comment>
<keyword evidence="2" id="KW-0132">Cell division</keyword>
<dbReference type="Gene3D" id="3.30.230.130">
    <property type="entry name" value="Cullin, Chain C, Domain 2"/>
    <property type="match status" value="1"/>
</dbReference>
<keyword evidence="3" id="KW-0498">Mitosis</keyword>
<evidence type="ECO:0000256" key="4">
    <source>
        <dbReference type="ARBA" id="ARBA00022786"/>
    </source>
</evidence>
<evidence type="ECO:0000313" key="9">
    <source>
        <dbReference type="Proteomes" id="UP000800235"/>
    </source>
</evidence>
<proteinExistence type="inferred from homology"/>
<evidence type="ECO:0000259" key="7">
    <source>
        <dbReference type="PROSITE" id="PS50069"/>
    </source>
</evidence>